<proteinExistence type="predicted"/>
<comment type="caution">
    <text evidence="3">The sequence shown here is derived from an EMBL/GenBank/DDBJ whole genome shotgun (WGS) entry which is preliminary data.</text>
</comment>
<dbReference type="Proteomes" id="UP000587991">
    <property type="component" value="Unassembled WGS sequence"/>
</dbReference>
<feature type="compositionally biased region" description="Low complexity" evidence="1">
    <location>
        <begin position="275"/>
        <end position="288"/>
    </location>
</feature>
<dbReference type="RefSeq" id="WP_168875777.1">
    <property type="nucleotide sequence ID" value="NZ_JABAIM010000001.1"/>
</dbReference>
<feature type="transmembrane region" description="Helical" evidence="2">
    <location>
        <begin position="435"/>
        <end position="453"/>
    </location>
</feature>
<keyword evidence="2" id="KW-1133">Transmembrane helix</keyword>
<name>A0A847S5S1_9NEIS</name>
<evidence type="ECO:0000256" key="1">
    <source>
        <dbReference type="SAM" id="MobiDB-lite"/>
    </source>
</evidence>
<dbReference type="AlphaFoldDB" id="A0A847S5S1"/>
<dbReference type="EMBL" id="JABAIM010000001">
    <property type="protein sequence ID" value="NLR74145.1"/>
    <property type="molecule type" value="Genomic_DNA"/>
</dbReference>
<dbReference type="InterPro" id="IPR008523">
    <property type="entry name" value="DUF805"/>
</dbReference>
<protein>
    <submittedName>
        <fullName evidence="3">DUF805 domain-containing protein</fullName>
    </submittedName>
</protein>
<keyword evidence="4" id="KW-1185">Reference proteome</keyword>
<keyword evidence="2" id="KW-0472">Membrane</keyword>
<keyword evidence="2" id="KW-0812">Transmembrane</keyword>
<sequence>MSDTVTLSLTGQVLPGHDVQQVAQALAALLKIPPEQATGLLAGKVTVIRKALPVTQLPQYLHALTRIGADARVETSAPEPAAATPVSAPVVSVSKPGASAFPTLLATLDDEPVVAAAPNPVPAPVAAPSPAPIPAAPAASQLPESADDPWMMAMPASKPPQASAPEPAAVASPAPSPAPAPMAADDPWLMLSPDGPAPAAAPAVASPPAAAQPPAPQPGGLSLVDAPGLETPPPAEAPASSEMTCPACGKQQPKRTLCVQCGADMPRMLAARNQPSASPAPATDSPTSGKDIYAAPSSPLTRQDDDGPDWDTPPLVALSLEGRIGRIRFMAYQVGASVLTGLMDIVNLGMALDLILGLLAFWITLRVWALRLHDLNLSSKWLLLPLLSVLMVLTKSPVMGLITMGICIIAFLLLLILPGSEDENEYGPPAGPNSVLVYIGAALYMTATLYVAYSAYQGYKMAVAFAQAAAQQQSAQRYDESGQEQPVPLNEQ</sequence>
<dbReference type="Pfam" id="PF05656">
    <property type="entry name" value="DUF805"/>
    <property type="match status" value="1"/>
</dbReference>
<feature type="compositionally biased region" description="Low complexity" evidence="1">
    <location>
        <begin position="151"/>
        <end position="173"/>
    </location>
</feature>
<feature type="transmembrane region" description="Helical" evidence="2">
    <location>
        <begin position="382"/>
        <end position="415"/>
    </location>
</feature>
<organism evidence="3 4">
    <name type="scientific">Leeia aquatica</name>
    <dbReference type="NCBI Taxonomy" id="2725557"/>
    <lineage>
        <taxon>Bacteria</taxon>
        <taxon>Pseudomonadati</taxon>
        <taxon>Pseudomonadota</taxon>
        <taxon>Betaproteobacteria</taxon>
        <taxon>Neisseriales</taxon>
        <taxon>Leeiaceae</taxon>
        <taxon>Leeia</taxon>
    </lineage>
</organism>
<dbReference type="GO" id="GO:0016020">
    <property type="term" value="C:membrane"/>
    <property type="evidence" value="ECO:0007669"/>
    <property type="project" value="InterPro"/>
</dbReference>
<gene>
    <name evidence="3" type="ORF">HF682_03130</name>
</gene>
<feature type="compositionally biased region" description="Low complexity" evidence="1">
    <location>
        <begin position="197"/>
        <end position="209"/>
    </location>
</feature>
<feature type="region of interest" description="Disordered" evidence="1">
    <location>
        <begin position="273"/>
        <end position="309"/>
    </location>
</feature>
<accession>A0A847S5S1</accession>
<feature type="region of interest" description="Disordered" evidence="1">
    <location>
        <begin position="132"/>
        <end position="251"/>
    </location>
</feature>
<evidence type="ECO:0000313" key="4">
    <source>
        <dbReference type="Proteomes" id="UP000587991"/>
    </source>
</evidence>
<reference evidence="3 4" key="1">
    <citation type="submission" date="2020-04" db="EMBL/GenBank/DDBJ databases">
        <title>Draft genome of Leeia sp. IMCC25680.</title>
        <authorList>
            <person name="Song J."/>
            <person name="Cho J.-C."/>
        </authorList>
    </citation>
    <scope>NUCLEOTIDE SEQUENCE [LARGE SCALE GENOMIC DNA]</scope>
    <source>
        <strain evidence="3 4">IMCC25680</strain>
    </source>
</reference>
<evidence type="ECO:0000256" key="2">
    <source>
        <dbReference type="SAM" id="Phobius"/>
    </source>
</evidence>
<evidence type="ECO:0000313" key="3">
    <source>
        <dbReference type="EMBL" id="NLR74145.1"/>
    </source>
</evidence>
<feature type="transmembrane region" description="Helical" evidence="2">
    <location>
        <begin position="348"/>
        <end position="370"/>
    </location>
</feature>